<dbReference type="InterPro" id="IPR003661">
    <property type="entry name" value="HisK_dim/P_dom"/>
</dbReference>
<keyword evidence="9 17" id="KW-0418">Kinase</keyword>
<name>A0A2S7F7P6_CLOBU</name>
<dbReference type="Pfam" id="PF02518">
    <property type="entry name" value="HATPase_c"/>
    <property type="match status" value="1"/>
</dbReference>
<gene>
    <name evidence="17" type="ORF">AWN73_17145</name>
</gene>
<evidence type="ECO:0000256" key="13">
    <source>
        <dbReference type="ARBA" id="ARBA00023136"/>
    </source>
</evidence>
<dbReference type="InterPro" id="IPR004358">
    <property type="entry name" value="Sig_transdc_His_kin-like_C"/>
</dbReference>
<comment type="caution">
    <text evidence="17">The sequence shown here is derived from an EMBL/GenBank/DDBJ whole genome shotgun (WGS) entry which is preliminary data.</text>
</comment>
<dbReference type="AlphaFoldDB" id="A0A2S7F7P6"/>
<evidence type="ECO:0000259" key="15">
    <source>
        <dbReference type="PROSITE" id="PS50109"/>
    </source>
</evidence>
<dbReference type="GO" id="GO:0005524">
    <property type="term" value="F:ATP binding"/>
    <property type="evidence" value="ECO:0007669"/>
    <property type="project" value="UniProtKB-KW"/>
</dbReference>
<dbReference type="PROSITE" id="PS50885">
    <property type="entry name" value="HAMP"/>
    <property type="match status" value="1"/>
</dbReference>
<dbReference type="CDD" id="cd00082">
    <property type="entry name" value="HisKA"/>
    <property type="match status" value="1"/>
</dbReference>
<keyword evidence="7 14" id="KW-0812">Transmembrane</keyword>
<evidence type="ECO:0000313" key="17">
    <source>
        <dbReference type="EMBL" id="PPV13111.1"/>
    </source>
</evidence>
<protein>
    <recommendedName>
        <fullName evidence="3">histidine kinase</fullName>
        <ecNumber evidence="3">2.7.13.3</ecNumber>
    </recommendedName>
</protein>
<evidence type="ECO:0000256" key="8">
    <source>
        <dbReference type="ARBA" id="ARBA00022741"/>
    </source>
</evidence>
<comment type="catalytic activity">
    <reaction evidence="1">
        <text>ATP + protein L-histidine = ADP + protein N-phospho-L-histidine.</text>
        <dbReference type="EC" id="2.7.13.3"/>
    </reaction>
</comment>
<dbReference type="InterPro" id="IPR036097">
    <property type="entry name" value="HisK_dim/P_sf"/>
</dbReference>
<dbReference type="Gene3D" id="1.10.287.130">
    <property type="match status" value="1"/>
</dbReference>
<keyword evidence="5" id="KW-0597">Phosphoprotein</keyword>
<keyword evidence="8" id="KW-0547">Nucleotide-binding</keyword>
<keyword evidence="12" id="KW-0902">Two-component regulatory system</keyword>
<evidence type="ECO:0000256" key="3">
    <source>
        <dbReference type="ARBA" id="ARBA00012438"/>
    </source>
</evidence>
<dbReference type="InterPro" id="IPR050398">
    <property type="entry name" value="HssS/ArlS-like"/>
</dbReference>
<dbReference type="SMART" id="SM00388">
    <property type="entry name" value="HisKA"/>
    <property type="match status" value="1"/>
</dbReference>
<dbReference type="GO" id="GO:0000155">
    <property type="term" value="F:phosphorelay sensor kinase activity"/>
    <property type="evidence" value="ECO:0007669"/>
    <property type="project" value="InterPro"/>
</dbReference>
<feature type="domain" description="Histidine kinase" evidence="15">
    <location>
        <begin position="264"/>
        <end position="482"/>
    </location>
</feature>
<organism evidence="17 18">
    <name type="scientific">Clostridium butyricum</name>
    <dbReference type="NCBI Taxonomy" id="1492"/>
    <lineage>
        <taxon>Bacteria</taxon>
        <taxon>Bacillati</taxon>
        <taxon>Bacillota</taxon>
        <taxon>Clostridia</taxon>
        <taxon>Eubacteriales</taxon>
        <taxon>Clostridiaceae</taxon>
        <taxon>Clostridium</taxon>
    </lineage>
</organism>
<dbReference type="SMART" id="SM00304">
    <property type="entry name" value="HAMP"/>
    <property type="match status" value="1"/>
</dbReference>
<keyword evidence="4" id="KW-1003">Cell membrane</keyword>
<dbReference type="Proteomes" id="UP000238081">
    <property type="component" value="Unassembled WGS sequence"/>
</dbReference>
<dbReference type="SUPFAM" id="SSF55874">
    <property type="entry name" value="ATPase domain of HSP90 chaperone/DNA topoisomerase II/histidine kinase"/>
    <property type="match status" value="1"/>
</dbReference>
<dbReference type="SUPFAM" id="SSF47384">
    <property type="entry name" value="Homodimeric domain of signal transducing histidine kinase"/>
    <property type="match status" value="1"/>
</dbReference>
<dbReference type="PROSITE" id="PS50109">
    <property type="entry name" value="HIS_KIN"/>
    <property type="match status" value="1"/>
</dbReference>
<feature type="domain" description="HAMP" evidence="16">
    <location>
        <begin position="197"/>
        <end position="249"/>
    </location>
</feature>
<keyword evidence="6" id="KW-0808">Transferase</keyword>
<dbReference type="Gene3D" id="3.30.565.10">
    <property type="entry name" value="Histidine kinase-like ATPase, C-terminal domain"/>
    <property type="match status" value="1"/>
</dbReference>
<evidence type="ECO:0000256" key="11">
    <source>
        <dbReference type="ARBA" id="ARBA00022989"/>
    </source>
</evidence>
<dbReference type="SMART" id="SM00387">
    <property type="entry name" value="HATPase_c"/>
    <property type="match status" value="1"/>
</dbReference>
<evidence type="ECO:0000256" key="5">
    <source>
        <dbReference type="ARBA" id="ARBA00022553"/>
    </source>
</evidence>
<accession>A0A2S7F7P6</accession>
<evidence type="ECO:0000256" key="10">
    <source>
        <dbReference type="ARBA" id="ARBA00022840"/>
    </source>
</evidence>
<reference evidence="17 18" key="1">
    <citation type="submission" date="2016-01" db="EMBL/GenBank/DDBJ databases">
        <title>Characterization of the Clostridium difficile lineages that are prevalent in Hong Kong and China.</title>
        <authorList>
            <person name="Kwok J.S.-L."/>
            <person name="Lam W.-Y."/>
            <person name="Ip M."/>
            <person name="Chan T.-F."/>
            <person name="Hawkey P.M."/>
            <person name="Tsui S.K.-W."/>
        </authorList>
    </citation>
    <scope>NUCLEOTIDE SEQUENCE [LARGE SCALE GENOMIC DNA]</scope>
    <source>
        <strain evidence="17 18">300064</strain>
    </source>
</reference>
<dbReference type="SUPFAM" id="SSF158472">
    <property type="entry name" value="HAMP domain-like"/>
    <property type="match status" value="1"/>
</dbReference>
<evidence type="ECO:0000256" key="1">
    <source>
        <dbReference type="ARBA" id="ARBA00000085"/>
    </source>
</evidence>
<dbReference type="InterPro" id="IPR003594">
    <property type="entry name" value="HATPase_dom"/>
</dbReference>
<dbReference type="EMBL" id="LRDH01000127">
    <property type="protein sequence ID" value="PPV13111.1"/>
    <property type="molecule type" value="Genomic_DNA"/>
</dbReference>
<evidence type="ECO:0000256" key="2">
    <source>
        <dbReference type="ARBA" id="ARBA00004651"/>
    </source>
</evidence>
<feature type="transmembrane region" description="Helical" evidence="14">
    <location>
        <begin position="169"/>
        <end position="191"/>
    </location>
</feature>
<comment type="subcellular location">
    <subcellularLocation>
        <location evidence="2">Cell membrane</location>
        <topology evidence="2">Multi-pass membrane protein</topology>
    </subcellularLocation>
</comment>
<dbReference type="FunFam" id="3.30.565.10:FF:000006">
    <property type="entry name" value="Sensor histidine kinase WalK"/>
    <property type="match status" value="1"/>
</dbReference>
<dbReference type="Gene3D" id="6.10.340.10">
    <property type="match status" value="1"/>
</dbReference>
<evidence type="ECO:0000256" key="12">
    <source>
        <dbReference type="ARBA" id="ARBA00023012"/>
    </source>
</evidence>
<dbReference type="InterPro" id="IPR036890">
    <property type="entry name" value="HATPase_C_sf"/>
</dbReference>
<dbReference type="CDD" id="cd00075">
    <property type="entry name" value="HATPase"/>
    <property type="match status" value="1"/>
</dbReference>
<dbReference type="RefSeq" id="WP_043667145.1">
    <property type="nucleotide sequence ID" value="NZ_JSEG01000050.1"/>
</dbReference>
<feature type="transmembrane region" description="Helical" evidence="14">
    <location>
        <begin position="12"/>
        <end position="29"/>
    </location>
</feature>
<dbReference type="EC" id="2.7.13.3" evidence="3"/>
<evidence type="ECO:0000256" key="6">
    <source>
        <dbReference type="ARBA" id="ARBA00022679"/>
    </source>
</evidence>
<dbReference type="PANTHER" id="PTHR45528">
    <property type="entry name" value="SENSOR HISTIDINE KINASE CPXA"/>
    <property type="match status" value="1"/>
</dbReference>
<keyword evidence="11 14" id="KW-1133">Transmembrane helix</keyword>
<dbReference type="PANTHER" id="PTHR45528:SF1">
    <property type="entry name" value="SENSOR HISTIDINE KINASE CPXA"/>
    <property type="match status" value="1"/>
</dbReference>
<dbReference type="InterPro" id="IPR005467">
    <property type="entry name" value="His_kinase_dom"/>
</dbReference>
<keyword evidence="13 14" id="KW-0472">Membrane</keyword>
<evidence type="ECO:0000256" key="7">
    <source>
        <dbReference type="ARBA" id="ARBA00022692"/>
    </source>
</evidence>
<evidence type="ECO:0000313" key="18">
    <source>
        <dbReference type="Proteomes" id="UP000238081"/>
    </source>
</evidence>
<evidence type="ECO:0000259" key="16">
    <source>
        <dbReference type="PROSITE" id="PS50885"/>
    </source>
</evidence>
<dbReference type="PRINTS" id="PR00344">
    <property type="entry name" value="BCTRLSENSOR"/>
</dbReference>
<sequence length="486" mass="56260">MFIKRRITISNILMLIIPVILIAILAGVIREPFFRLVEEKMNFIEENHPGAYIIQDSIKIDMKKLEDKNFLDNLPKDLEKILQPKGYHLIIRYGKEVIFSNLTENDNKSISEIGEDILIKSNSLVLEKKELSLVKNSLMYNNKPLNIIAVNSDYRPLRIDIREQMTTFMIGYIGVVVVLAVIIVTVTNGILSSKIYKNVIEPLELLSYGADQIKNGNLDFDMNYEYDDEFKQVCDDFDEMRIRLRESVQAKLRYEENRKELMAGISHDLRTPLTGIKGYVEGLIDGVANTPEKVNKYLYTIHRKACDMDELVDRLFLFSKLDTGKYPFDFDIIYINEYLKKLYEDIKEDLYKRGLKISYIDQCSENVKAKIDCREIRRVIFNILDNAVKYNENEDKKSEILIHEENEWIVIEISDNGNGVNNEMLSKLFESFYRGDPSRTNPSQGSGLGLAISKSIIEAHRGQIEALNNNGLMIIIKLPIFLDYME</sequence>
<evidence type="ECO:0000256" key="9">
    <source>
        <dbReference type="ARBA" id="ARBA00022777"/>
    </source>
</evidence>
<dbReference type="CDD" id="cd06225">
    <property type="entry name" value="HAMP"/>
    <property type="match status" value="1"/>
</dbReference>
<evidence type="ECO:0000256" key="14">
    <source>
        <dbReference type="SAM" id="Phobius"/>
    </source>
</evidence>
<dbReference type="InterPro" id="IPR003660">
    <property type="entry name" value="HAMP_dom"/>
</dbReference>
<proteinExistence type="predicted"/>
<keyword evidence="10" id="KW-0067">ATP-binding</keyword>
<dbReference type="Pfam" id="PF00512">
    <property type="entry name" value="HisKA"/>
    <property type="match status" value="1"/>
</dbReference>
<dbReference type="GO" id="GO:0005886">
    <property type="term" value="C:plasma membrane"/>
    <property type="evidence" value="ECO:0007669"/>
    <property type="project" value="UniProtKB-SubCell"/>
</dbReference>
<evidence type="ECO:0000256" key="4">
    <source>
        <dbReference type="ARBA" id="ARBA00022475"/>
    </source>
</evidence>